<organism evidence="1">
    <name type="scientific">Schizaphis graminum</name>
    <name type="common">Green bug aphid</name>
    <dbReference type="NCBI Taxonomy" id="13262"/>
    <lineage>
        <taxon>Eukaryota</taxon>
        <taxon>Metazoa</taxon>
        <taxon>Ecdysozoa</taxon>
        <taxon>Arthropoda</taxon>
        <taxon>Hexapoda</taxon>
        <taxon>Insecta</taxon>
        <taxon>Pterygota</taxon>
        <taxon>Neoptera</taxon>
        <taxon>Paraneoptera</taxon>
        <taxon>Hemiptera</taxon>
        <taxon>Sternorrhyncha</taxon>
        <taxon>Aphidomorpha</taxon>
        <taxon>Aphidoidea</taxon>
        <taxon>Aphididae</taxon>
        <taxon>Aphidini</taxon>
        <taxon>Schizaphis</taxon>
    </lineage>
</organism>
<dbReference type="EMBL" id="GGMR01013587">
    <property type="protein sequence ID" value="MBY26206.1"/>
    <property type="molecule type" value="Transcribed_RNA"/>
</dbReference>
<evidence type="ECO:0000313" key="1">
    <source>
        <dbReference type="EMBL" id="MBY26206.1"/>
    </source>
</evidence>
<accession>A0A2S2PBB2</accession>
<reference evidence="1" key="1">
    <citation type="submission" date="2018-04" db="EMBL/GenBank/DDBJ databases">
        <title>Transcriptome of Schizaphis graminum biotype I.</title>
        <authorList>
            <person name="Scully E.D."/>
            <person name="Geib S.M."/>
            <person name="Palmer N.A."/>
            <person name="Koch K."/>
            <person name="Bradshaw J."/>
            <person name="Heng-Moss T."/>
            <person name="Sarath G."/>
        </authorList>
    </citation>
    <scope>NUCLEOTIDE SEQUENCE</scope>
</reference>
<proteinExistence type="predicted"/>
<gene>
    <name evidence="1" type="ORF">g.96942</name>
</gene>
<sequence length="112" mass="12378">MYVVRAACVCARCRACECVCMRARSVCMCTRALLRVHYVRVSVCVCVSRQYTALFYGFGAYADINMAGSPAPAPRRKDYGGTPGGYRTGFFLANVKNRATYTYLPTSTTLPM</sequence>
<name>A0A2S2PBB2_SCHGA</name>
<dbReference type="AlphaFoldDB" id="A0A2S2PBB2"/>
<protein>
    <submittedName>
        <fullName evidence="1">Uncharacterized protein</fullName>
    </submittedName>
</protein>